<feature type="active site" description="Nucleophile" evidence="4">
    <location>
        <position position="290"/>
    </location>
</feature>
<evidence type="ECO:0000259" key="6">
    <source>
        <dbReference type="PROSITE" id="PS51764"/>
    </source>
</evidence>
<name>A0A6P0H8I5_9ACTN</name>
<keyword evidence="3 4" id="KW-0326">Glycosidase</keyword>
<evidence type="ECO:0000256" key="4">
    <source>
        <dbReference type="PROSITE-ProRule" id="PRU01100"/>
    </source>
</evidence>
<protein>
    <recommendedName>
        <fullName evidence="6">GH26 domain-containing protein</fullName>
    </recommendedName>
</protein>
<reference evidence="8 10" key="2">
    <citation type="submission" date="2020-02" db="EMBL/GenBank/DDBJ databases">
        <title>The WGS of Modestobacter muralis DSM 100205.</title>
        <authorList>
            <person name="Jiang Z."/>
        </authorList>
    </citation>
    <scope>NUCLEOTIDE SEQUENCE [LARGE SCALE GENOMIC DNA]</scope>
    <source>
        <strain evidence="8 10">DSM 100205</strain>
    </source>
</reference>
<dbReference type="AlphaFoldDB" id="A0A6P0H8I5"/>
<dbReference type="Gene3D" id="3.20.20.80">
    <property type="entry name" value="Glycosidases"/>
    <property type="match status" value="1"/>
</dbReference>
<evidence type="ECO:0000256" key="1">
    <source>
        <dbReference type="ARBA" id="ARBA00007754"/>
    </source>
</evidence>
<dbReference type="RefSeq" id="WP_163611090.1">
    <property type="nucleotide sequence ID" value="NZ_JAAGWB010000026.1"/>
</dbReference>
<feature type="domain" description="GH26" evidence="6">
    <location>
        <begin position="15"/>
        <end position="354"/>
    </location>
</feature>
<feature type="region of interest" description="Disordered" evidence="5">
    <location>
        <begin position="1"/>
        <end position="20"/>
    </location>
</feature>
<dbReference type="Proteomes" id="UP000471152">
    <property type="component" value="Unassembled WGS sequence"/>
</dbReference>
<proteinExistence type="inferred from homology"/>
<dbReference type="Pfam" id="PF02156">
    <property type="entry name" value="Glyco_hydro_26"/>
    <property type="match status" value="1"/>
</dbReference>
<keyword evidence="9" id="KW-1185">Reference proteome</keyword>
<dbReference type="PANTHER" id="PTHR40079">
    <property type="entry name" value="MANNAN ENDO-1,4-BETA-MANNOSIDASE E-RELATED"/>
    <property type="match status" value="1"/>
</dbReference>
<dbReference type="InterPro" id="IPR000805">
    <property type="entry name" value="Glyco_hydro_26"/>
</dbReference>
<dbReference type="PANTHER" id="PTHR40079:SF4">
    <property type="entry name" value="GH26 DOMAIN-CONTAINING PROTEIN-RELATED"/>
    <property type="match status" value="1"/>
</dbReference>
<evidence type="ECO:0000256" key="3">
    <source>
        <dbReference type="ARBA" id="ARBA00023295"/>
    </source>
</evidence>
<gene>
    <name evidence="8" type="ORF">G3R41_10705</name>
    <name evidence="7" type="ORF">GCU67_10050</name>
</gene>
<dbReference type="InterPro" id="IPR022790">
    <property type="entry name" value="GH26_dom"/>
</dbReference>
<feature type="active site" description="Proton donor" evidence="4">
    <location>
        <position position="173"/>
    </location>
</feature>
<reference evidence="7 9" key="1">
    <citation type="submission" date="2020-01" db="EMBL/GenBank/DDBJ databases">
        <title>the WGS Modestobacter muralis CPCC 204518.</title>
        <authorList>
            <person name="Jiang Z."/>
        </authorList>
    </citation>
    <scope>NUCLEOTIDE SEQUENCE [LARGE SCALE GENOMIC DNA]</scope>
    <source>
        <strain evidence="7 9">DSM 100205</strain>
    </source>
</reference>
<comment type="caution">
    <text evidence="8">The sequence shown here is derived from an EMBL/GenBank/DDBJ whole genome shotgun (WGS) entry which is preliminary data.</text>
</comment>
<organism evidence="8 10">
    <name type="scientific">Modestobacter muralis</name>
    <dbReference type="NCBI Taxonomy" id="1608614"/>
    <lineage>
        <taxon>Bacteria</taxon>
        <taxon>Bacillati</taxon>
        <taxon>Actinomycetota</taxon>
        <taxon>Actinomycetes</taxon>
        <taxon>Geodermatophilales</taxon>
        <taxon>Geodermatophilaceae</taxon>
        <taxon>Modestobacter</taxon>
    </lineage>
</organism>
<dbReference type="GO" id="GO:0006080">
    <property type="term" value="P:substituted mannan metabolic process"/>
    <property type="evidence" value="ECO:0007669"/>
    <property type="project" value="InterPro"/>
</dbReference>
<dbReference type="EMBL" id="JAAGWH010000024">
    <property type="protein sequence ID" value="NEK94511.1"/>
    <property type="molecule type" value="Genomic_DNA"/>
</dbReference>
<sequence length="360" mass="39344">MTSSSSTPPPQDHPAETADPWWRRRRLVGAAGLSLVAVVVGTSVLVTRDPDGGAPPTTAVPGASVGGDWMSGASGPGVVEGDFAEWRGSPVEIAGTWSDNTEAMTELWQLQPGAEYADWQKPMDLAIGAIGEGETWAEAAAGAYDARWTATLEEAREVWAGREGQLYLRFAHESNGNWYPWAVDASEKDDFIAAWRHFRELQQAVMPEAELVFCLNRESVETGFDWRESFPGAEYVDVLGVDYYNHYPYVDTAEEWQESLLATDRYGAPKGLQGYADFAASVGLPLAVPEWSGVADQGDSPVFVESMNDYFAQHGGTGPGQVLYEILFDVDNEDYDGNFLLYGATKMPESAAAYQRRWAG</sequence>
<dbReference type="GO" id="GO:0016985">
    <property type="term" value="F:mannan endo-1,4-beta-mannosidase activity"/>
    <property type="evidence" value="ECO:0007669"/>
    <property type="project" value="InterPro"/>
</dbReference>
<keyword evidence="2 4" id="KW-0378">Hydrolase</keyword>
<evidence type="ECO:0000313" key="9">
    <source>
        <dbReference type="Proteomes" id="UP000468828"/>
    </source>
</evidence>
<comment type="similarity">
    <text evidence="1 4">Belongs to the glycosyl hydrolase 26 family.</text>
</comment>
<dbReference type="PROSITE" id="PS51764">
    <property type="entry name" value="GH26"/>
    <property type="match status" value="1"/>
</dbReference>
<evidence type="ECO:0000256" key="2">
    <source>
        <dbReference type="ARBA" id="ARBA00022801"/>
    </source>
</evidence>
<evidence type="ECO:0000313" key="10">
    <source>
        <dbReference type="Proteomes" id="UP000471152"/>
    </source>
</evidence>
<dbReference type="Proteomes" id="UP000468828">
    <property type="component" value="Unassembled WGS sequence"/>
</dbReference>
<dbReference type="InterPro" id="IPR017853">
    <property type="entry name" value="GH"/>
</dbReference>
<accession>A0A6P0H8I5</accession>
<dbReference type="EMBL" id="JAAGWB010000026">
    <property type="protein sequence ID" value="NEN51399.1"/>
    <property type="molecule type" value="Genomic_DNA"/>
</dbReference>
<evidence type="ECO:0000313" key="8">
    <source>
        <dbReference type="EMBL" id="NEN51399.1"/>
    </source>
</evidence>
<evidence type="ECO:0000256" key="5">
    <source>
        <dbReference type="SAM" id="MobiDB-lite"/>
    </source>
</evidence>
<evidence type="ECO:0000313" key="7">
    <source>
        <dbReference type="EMBL" id="NEK94511.1"/>
    </source>
</evidence>
<dbReference type="SUPFAM" id="SSF51445">
    <property type="entry name" value="(Trans)glycosidases"/>
    <property type="match status" value="1"/>
</dbReference>